<keyword evidence="7" id="KW-0269">Exonuclease</keyword>
<feature type="compositionally biased region" description="Basic and acidic residues" evidence="10">
    <location>
        <begin position="496"/>
        <end position="509"/>
    </location>
</feature>
<evidence type="ECO:0000313" key="13">
    <source>
        <dbReference type="Proteomes" id="UP000677054"/>
    </source>
</evidence>
<keyword evidence="9" id="KW-0963">Cytoplasm</keyword>
<feature type="binding site" evidence="9">
    <location>
        <begin position="841"/>
        <end position="842"/>
    </location>
    <ligand>
        <name>phosphate</name>
        <dbReference type="ChEBI" id="CHEBI:43474"/>
    </ligand>
</feature>
<evidence type="ECO:0000259" key="11">
    <source>
        <dbReference type="SMART" id="SM00479"/>
    </source>
</evidence>
<feature type="binding site" evidence="9">
    <location>
        <begin position="1001"/>
        <end position="1003"/>
    </location>
    <ligand>
        <name>substrate</name>
    </ligand>
</feature>
<feature type="region of interest" description="Disordered" evidence="10">
    <location>
        <begin position="457"/>
        <end position="531"/>
    </location>
</feature>
<dbReference type="SMART" id="SM00479">
    <property type="entry name" value="EXOIII"/>
    <property type="match status" value="1"/>
</dbReference>
<evidence type="ECO:0000256" key="3">
    <source>
        <dbReference type="ARBA" id="ARBA00022679"/>
    </source>
</evidence>
<organism evidence="12">
    <name type="scientific">Darwinula stevensoni</name>
    <dbReference type="NCBI Taxonomy" id="69355"/>
    <lineage>
        <taxon>Eukaryota</taxon>
        <taxon>Metazoa</taxon>
        <taxon>Ecdysozoa</taxon>
        <taxon>Arthropoda</taxon>
        <taxon>Crustacea</taxon>
        <taxon>Oligostraca</taxon>
        <taxon>Ostracoda</taxon>
        <taxon>Podocopa</taxon>
        <taxon>Podocopida</taxon>
        <taxon>Darwinulocopina</taxon>
        <taxon>Darwinuloidea</taxon>
        <taxon>Darwinulidae</taxon>
        <taxon>Darwinula</taxon>
    </lineage>
</organism>
<evidence type="ECO:0000256" key="7">
    <source>
        <dbReference type="ARBA" id="ARBA00022839"/>
    </source>
</evidence>
<dbReference type="Pfam" id="PF01048">
    <property type="entry name" value="PNP_UDP_1"/>
    <property type="match status" value="1"/>
</dbReference>
<comment type="catalytic activity">
    <reaction evidence="9">
        <text>a purine D-ribonucleoside + phosphate = a purine nucleobase + alpha-D-ribose 1-phosphate</text>
        <dbReference type="Rhea" id="RHEA:19805"/>
        <dbReference type="ChEBI" id="CHEBI:26386"/>
        <dbReference type="ChEBI" id="CHEBI:43474"/>
        <dbReference type="ChEBI" id="CHEBI:57720"/>
        <dbReference type="ChEBI" id="CHEBI:142355"/>
        <dbReference type="EC" id="2.4.2.1"/>
    </reaction>
</comment>
<name>A0A7R9A7A4_9CRUS</name>
<keyword evidence="2 9" id="KW-0328">Glycosyltransferase</keyword>
<feature type="binding site" evidence="9">
    <location>
        <begin position="874"/>
        <end position="875"/>
    </location>
    <ligand>
        <name>phosphate</name>
        <dbReference type="ChEBI" id="CHEBI:43474"/>
    </ligand>
</feature>
<dbReference type="OrthoDB" id="431409at2759"/>
<dbReference type="Gene3D" id="3.30.420.10">
    <property type="entry name" value="Ribonuclease H-like superfamily/Ribonuclease H"/>
    <property type="match status" value="1"/>
</dbReference>
<evidence type="ECO:0000256" key="5">
    <source>
        <dbReference type="ARBA" id="ARBA00022726"/>
    </source>
</evidence>
<evidence type="ECO:0000256" key="9">
    <source>
        <dbReference type="HAMAP-Rule" id="MF_03155"/>
    </source>
</evidence>
<feature type="region of interest" description="Disordered" evidence="10">
    <location>
        <begin position="1"/>
        <end position="68"/>
    </location>
</feature>
<comment type="miscellaneous">
    <text evidence="9">Although this enzyme belongs to the family of MTA phosphorylases based on sequence homology, it lacks several conserved amino acids in the substrate binding pocket that confer specificity towards MTA.</text>
</comment>
<dbReference type="SUPFAM" id="SSF53756">
    <property type="entry name" value="UDP-Glycosyltransferase/glycogen phosphorylase"/>
    <property type="match status" value="1"/>
</dbReference>
<dbReference type="EMBL" id="LR900910">
    <property type="protein sequence ID" value="CAD7247250.1"/>
    <property type="molecule type" value="Genomic_DNA"/>
</dbReference>
<keyword evidence="6" id="KW-0378">Hydrolase</keyword>
<dbReference type="CDD" id="cd06144">
    <property type="entry name" value="REX4_like"/>
    <property type="match status" value="1"/>
</dbReference>
<dbReference type="InterPro" id="IPR035994">
    <property type="entry name" value="Nucleoside_phosphorylase_sf"/>
</dbReference>
<dbReference type="Pfam" id="PF10171">
    <property type="entry name" value="Tim29"/>
    <property type="match status" value="1"/>
</dbReference>
<dbReference type="InterPro" id="IPR018099">
    <property type="entry name" value="Purine_phosphorylase-2_CS"/>
</dbReference>
<comment type="subunit">
    <text evidence="9">Homotrimer.</text>
</comment>
<gene>
    <name evidence="12" type="ORF">DSTB1V02_LOCUS7084</name>
</gene>
<accession>A0A7R9A7A4</accession>
<dbReference type="Pfam" id="PF00929">
    <property type="entry name" value="RNase_T"/>
    <property type="match status" value="1"/>
</dbReference>
<keyword evidence="13" id="KW-1185">Reference proteome</keyword>
<evidence type="ECO:0000313" key="12">
    <source>
        <dbReference type="EMBL" id="CAD7247250.1"/>
    </source>
</evidence>
<dbReference type="UniPathway" id="UPA00606"/>
<feature type="compositionally biased region" description="Basic and acidic residues" evidence="10">
    <location>
        <begin position="521"/>
        <end position="531"/>
    </location>
</feature>
<dbReference type="Pfam" id="PF04101">
    <property type="entry name" value="Glyco_tran_28_C"/>
    <property type="match status" value="1"/>
</dbReference>
<feature type="site" description="Important for substrate specificity" evidence="9">
    <location>
        <position position="1016"/>
    </location>
</feature>
<protein>
    <recommendedName>
        <fullName evidence="9">Purine nucleoside phosphorylase</fullName>
        <shortName evidence="9">PNP</shortName>
        <ecNumber evidence="9">2.4.2.1</ecNumber>
    </recommendedName>
</protein>
<proteinExistence type="inferred from homology"/>
<dbReference type="GO" id="GO:0006166">
    <property type="term" value="P:purine ribonucleoside salvage"/>
    <property type="evidence" value="ECO:0007669"/>
    <property type="project" value="UniProtKB-UniRule"/>
</dbReference>
<feature type="compositionally biased region" description="Basic residues" evidence="10">
    <location>
        <begin position="400"/>
        <end position="419"/>
    </location>
</feature>
<keyword evidence="4" id="KW-0540">Nuclease</keyword>
<sequence length="2042" mass="227652">MTQKRGRPPVPERGQDIREALSFDPKNPTMQPQEDENPLPAARVVQKKPLKSRPPIHPFDKSHSTPVLHSSLPLGSSARCSSPSLTMASVNVQSPVSHSTEVSSLSPRVVQVPAISTMPKPGVFPVISSSASAAIIASVNTSPSKMMAVDAQSRLGTGVSSPNVTMQNQTIQGLVRPPVTALFASPKSSSVSNNPHLASAIEGISAMSATMSQFTSPIPTTSRGTPTGGRVSSTRIASVVTKGGASMLVIATPSSTDPAVCTYHLYMVSPGPCNKQGNVTGPQTLNKTPLRSEPSSTSSQPELSCTSSPSEPVSTSSHSEPSKISSQAEPTLETREVPDVCCEQEIVTSENNTHGKNVDFESSPTESISVLKRKHDAEIPCSDQVQKLSEEESNTSLPVAKKKRVSRRPQPKMVQRKPKQVPQPVGLVYSMETSARPMNQSMVAGKSRKRHAITAIENIPGSKKPGFQHGGKHQKRRKPRRQGKRKYQLALVPDTHGAKGKDTEKRDVSSENSGQVATFKPEARLPKKPEEASANWKKLLQMLPKLEPKTDQKPAKYYIEKRRKLAELKKKRKEVKDSKVRRVKPKQVEEVFGRLGLESSPRNLPLCDLCLLLLKKPHSFQGLTKVIAMDCEMVGVGEDGSDSIIARVSIVNHFGHCVYDKFVKPTERVTDYRTKVSGVTPELAANGEEFEVVQKEVAEILNGRILVGHALKHDLNVLFLSHPRKKLRDTSRFRPFRALFNGKTPSLKNLCAQLLGVTVQVGEHSSVQDAQAAMRLYTMYRKQWESEMKEMKVGIIAGTGLANLDLLSEPQEWHADTIFGKPSDVLIHGKISGVDCVLLSRHGRKHSIMPSNINFRANVWALKEAGCTHILVSSACGSLREDYAPGDLVLFDQFIDRTTIRSVTFFDGSPMSPPGICHLPMDTPFCPHTRELLREAAQDLGLKCHLTGTVVTVEGPRFSSKAESRMFRAWGGDVINMTTFPEVVLAKEAGLCYAAIGMVTDYDSWRHGSNDVHVDLNMVKSTLQLSGKNLIEILTHAVPKVAAKDWKSIIQANKSESSCLPLMSHMEEPVEELEDDISVVFEDKFPSDYLSELEEVSRNVRVPADFERDTNPYFHPPDSTQAQGKECSEKSDKKFLWSLQDKVIATALTKEILESGLLLREDQEFLQEVLHMSDASKTLIHELVSWKEVGLGLLLALSCGWVFGPMVSAALVLLPASGYAGWRWWTRKSLRDRFRVHLAAVQSANRILHSCLIFLQERIYIAKGFTLLVDRRCTGSWLTGLDSSSPHFCTNLREAVLKVTLKLQETFATSTQKLIQEIPLVCGLENPCDYLHLLLLKMEDADGLKLTRLKVLCRYEGFSMMLAHQSEFFRRLALSLQSHLCEAQRPVQTVLKVMEAFDYVQGAGEGLERSLQLQRASLRSSTKEIAPQDPEGPRDSYLKPNAHVFVHSLTLHLEAALAKALKLEEDVARATGDLDSEFEELRLELLACLDCLEEGRKHDKGMEGLHQHGSEMTSPAMFEMKETKYVPLEPYVPEDQIFEAEAEDTFNFDDGSGNEEILLQRKILKEESQNLLRELRHVLVFRAAEWRQRELQVYNKMGKVPTEEEPLQDPLCECEEEHDLDEQSWGHNRIQFQAADNEESESGNSFMAGMLPVNPHRLALDAALLSKNFSVGDCNTFGEEDTDSESDQEKLDPDSSRGLWHPPRMSARRLLIKVSTWEKWGQYWKGVLQDYKDVGKGIVLESKNRPLKTAIYGFGLAAVCYTIHANPNKQHFHDRVKEVANEIATLPEHLRNPRAVKRTDFLVKALRDGEVRVLSLGLFSLAWVDNHHPDCDLYWAQCRFLRPRYVTFHERVVDVGFLGRWLVLEHWTSDYDNGSEKSLFVTVGTTSFDLLVATVTQSNFLSLLSRLGYKKLVLQIGRGTFQPDVMVSGRLMIEWFRHKPSIEAEIQAASLVISHAGAGTCLEVLGAQKPHIVVVNEDLMGNHQMELAQKLYEEGHLLYCTCETLLDTLQSADLSALRPFHRGSPREFAEFLDTKIDSFFCD</sequence>
<evidence type="ECO:0000256" key="8">
    <source>
        <dbReference type="ARBA" id="ARBA00023242"/>
    </source>
</evidence>
<dbReference type="InterPro" id="IPR007235">
    <property type="entry name" value="Glyco_trans_28_C"/>
</dbReference>
<dbReference type="GO" id="GO:0006364">
    <property type="term" value="P:rRNA processing"/>
    <property type="evidence" value="ECO:0007669"/>
    <property type="project" value="InterPro"/>
</dbReference>
<dbReference type="InterPro" id="IPR019322">
    <property type="entry name" value="TIMM29"/>
</dbReference>
<dbReference type="InterPro" id="IPR000845">
    <property type="entry name" value="Nucleoside_phosphorylase_d"/>
</dbReference>
<feature type="binding site" evidence="9">
    <location>
        <position position="977"/>
    </location>
    <ligand>
        <name>substrate</name>
    </ligand>
</feature>
<keyword evidence="5 9" id="KW-0660">Purine salvage</keyword>
<dbReference type="FunFam" id="3.30.420.10:FF:000007">
    <property type="entry name" value="Interferon-stimulated exonuclease gene 20"/>
    <property type="match status" value="1"/>
</dbReference>
<keyword evidence="8 9" id="KW-0539">Nucleus</keyword>
<dbReference type="GO" id="GO:0017061">
    <property type="term" value="F:S-methyl-5-thioadenosine phosphorylase activity"/>
    <property type="evidence" value="ECO:0007669"/>
    <property type="project" value="InterPro"/>
</dbReference>
<evidence type="ECO:0000256" key="2">
    <source>
        <dbReference type="ARBA" id="ARBA00022676"/>
    </source>
</evidence>
<dbReference type="GO" id="GO:0042721">
    <property type="term" value="C:TIM22 mitochondrial import inner membrane insertion complex"/>
    <property type="evidence" value="ECO:0007669"/>
    <property type="project" value="InterPro"/>
</dbReference>
<feature type="site" description="Important for substrate specificity" evidence="9">
    <location>
        <position position="959"/>
    </location>
</feature>
<comment type="function">
    <text evidence="9">Purine nucleoside phosphorylase involved in purine salvage.</text>
</comment>
<dbReference type="Gene3D" id="3.40.50.2000">
    <property type="entry name" value="Glycogen Phosphorylase B"/>
    <property type="match status" value="1"/>
</dbReference>
<feature type="domain" description="Exonuclease" evidence="11">
    <location>
        <begin position="625"/>
        <end position="786"/>
    </location>
</feature>
<dbReference type="SUPFAM" id="SSF53167">
    <property type="entry name" value="Purine and uridine phosphorylases"/>
    <property type="match status" value="1"/>
</dbReference>
<feature type="region of interest" description="Disordered" evidence="10">
    <location>
        <begin position="277"/>
        <end position="337"/>
    </location>
</feature>
<dbReference type="PANTHER" id="PTHR42679:SF2">
    <property type="entry name" value="S-METHYL-5'-THIOADENOSINE PHOSPHORYLASE"/>
    <property type="match status" value="1"/>
</dbReference>
<dbReference type="GO" id="GO:0019509">
    <property type="term" value="P:L-methionine salvage from methylthioadenosine"/>
    <property type="evidence" value="ECO:0007669"/>
    <property type="project" value="TreeGrafter"/>
</dbReference>
<dbReference type="EC" id="2.4.2.1" evidence="9"/>
<dbReference type="HAMAP" id="MF_01963">
    <property type="entry name" value="MTAP"/>
    <property type="match status" value="1"/>
</dbReference>
<dbReference type="InterPro" id="IPR036397">
    <property type="entry name" value="RNaseH_sf"/>
</dbReference>
<dbReference type="GO" id="GO:0008408">
    <property type="term" value="F:3'-5' exonuclease activity"/>
    <property type="evidence" value="ECO:0007669"/>
    <property type="project" value="InterPro"/>
</dbReference>
<comment type="similarity">
    <text evidence="1">Belongs to the REXO4 family.</text>
</comment>
<dbReference type="Gene3D" id="3.40.50.1580">
    <property type="entry name" value="Nucleoside phosphorylase domain"/>
    <property type="match status" value="1"/>
</dbReference>
<reference evidence="12" key="1">
    <citation type="submission" date="2020-11" db="EMBL/GenBank/DDBJ databases">
        <authorList>
            <person name="Tran Van P."/>
        </authorList>
    </citation>
    <scope>NUCLEOTIDE SEQUENCE</scope>
</reference>
<keyword evidence="3 9" id="KW-0808">Transferase</keyword>
<feature type="region of interest" description="Disordered" evidence="10">
    <location>
        <begin position="1676"/>
        <end position="1700"/>
    </location>
</feature>
<dbReference type="GO" id="GO:0005829">
    <property type="term" value="C:cytosol"/>
    <property type="evidence" value="ECO:0007669"/>
    <property type="project" value="TreeGrafter"/>
</dbReference>
<dbReference type="GO" id="GO:0003676">
    <property type="term" value="F:nucleic acid binding"/>
    <property type="evidence" value="ECO:0007669"/>
    <property type="project" value="InterPro"/>
</dbReference>
<dbReference type="CDD" id="cd09010">
    <property type="entry name" value="MTAP_SsMTAPII_like_MTIP"/>
    <property type="match status" value="1"/>
</dbReference>
<dbReference type="InterPro" id="IPR010044">
    <property type="entry name" value="MTAP"/>
</dbReference>
<dbReference type="InterPro" id="IPR037431">
    <property type="entry name" value="REX4_DEDDh_dom"/>
</dbReference>
<feature type="compositionally biased region" description="Basic residues" evidence="10">
    <location>
        <begin position="470"/>
        <end position="487"/>
    </location>
</feature>
<evidence type="ECO:0000256" key="6">
    <source>
        <dbReference type="ARBA" id="ARBA00022801"/>
    </source>
</evidence>
<dbReference type="EMBL" id="CAJPEV010001393">
    <property type="protein sequence ID" value="CAG0892401.1"/>
    <property type="molecule type" value="Genomic_DNA"/>
</dbReference>
<feature type="region of interest" description="Disordered" evidence="10">
    <location>
        <begin position="383"/>
        <end position="423"/>
    </location>
</feature>
<evidence type="ECO:0000256" key="1">
    <source>
        <dbReference type="ARBA" id="ARBA00010489"/>
    </source>
</evidence>
<comment type="similarity">
    <text evidence="9">Belongs to the PNP/MTAP phosphorylase family. MTAP subfamily.</text>
</comment>
<comment type="subcellular location">
    <subcellularLocation>
        <location evidence="9">Cytoplasm</location>
    </subcellularLocation>
    <subcellularLocation>
        <location evidence="9">Nucleus</location>
    </subcellularLocation>
</comment>
<dbReference type="GO" id="GO:0016758">
    <property type="term" value="F:hexosyltransferase activity"/>
    <property type="evidence" value="ECO:0007669"/>
    <property type="project" value="InterPro"/>
</dbReference>
<evidence type="ECO:0000256" key="4">
    <source>
        <dbReference type="ARBA" id="ARBA00022722"/>
    </source>
</evidence>
<dbReference type="Proteomes" id="UP000677054">
    <property type="component" value="Unassembled WGS sequence"/>
</dbReference>
<feature type="compositionally biased region" description="Polar residues" evidence="10">
    <location>
        <begin position="277"/>
        <end position="303"/>
    </location>
</feature>
<comment type="pathway">
    <text evidence="9">Purine metabolism; purine nucleoside salvage.</text>
</comment>
<dbReference type="SUPFAM" id="SSF53098">
    <property type="entry name" value="Ribonuclease H-like"/>
    <property type="match status" value="1"/>
</dbReference>
<dbReference type="InterPro" id="IPR012337">
    <property type="entry name" value="RNaseH-like_sf"/>
</dbReference>
<dbReference type="InterPro" id="IPR013520">
    <property type="entry name" value="Ribonucl_H"/>
</dbReference>
<evidence type="ECO:0000256" key="10">
    <source>
        <dbReference type="SAM" id="MobiDB-lite"/>
    </source>
</evidence>
<feature type="binding site" evidence="9">
    <location>
        <position position="799"/>
    </location>
    <ligand>
        <name>phosphate</name>
        <dbReference type="ChEBI" id="CHEBI:43474"/>
    </ligand>
</feature>
<feature type="compositionally biased region" description="Low complexity" evidence="10">
    <location>
        <begin position="304"/>
        <end position="319"/>
    </location>
</feature>
<dbReference type="PROSITE" id="PS01240">
    <property type="entry name" value="PNP_MTAP_2"/>
    <property type="match status" value="1"/>
</dbReference>
<dbReference type="PANTHER" id="PTHR42679">
    <property type="entry name" value="S-METHYL-5'-THIOADENOSINE PHOSPHORYLASE"/>
    <property type="match status" value="1"/>
</dbReference>
<dbReference type="GO" id="GO:0005634">
    <property type="term" value="C:nucleus"/>
    <property type="evidence" value="ECO:0007669"/>
    <property type="project" value="UniProtKB-SubCell"/>
</dbReference>
<feature type="binding site" evidence="9">
    <location>
        <position position="978"/>
    </location>
    <ligand>
        <name>phosphate</name>
        <dbReference type="ChEBI" id="CHEBI:43474"/>
    </ligand>
</feature>